<dbReference type="SUPFAM" id="SSF53697">
    <property type="entry name" value="SIS domain"/>
    <property type="match status" value="1"/>
</dbReference>
<accession>A0ABT6L1E4</accession>
<organism evidence="1 2">
    <name type="scientific">Mycolicibacterium frederiksbergense</name>
    <dbReference type="NCBI Taxonomy" id="117567"/>
    <lineage>
        <taxon>Bacteria</taxon>
        <taxon>Bacillati</taxon>
        <taxon>Actinomycetota</taxon>
        <taxon>Actinomycetes</taxon>
        <taxon>Mycobacteriales</taxon>
        <taxon>Mycobacteriaceae</taxon>
        <taxon>Mycolicibacterium</taxon>
    </lineage>
</organism>
<evidence type="ECO:0000313" key="2">
    <source>
        <dbReference type="Proteomes" id="UP001160130"/>
    </source>
</evidence>
<comment type="caution">
    <text evidence="1">The sequence shown here is derived from an EMBL/GenBank/DDBJ whole genome shotgun (WGS) entry which is preliminary data.</text>
</comment>
<sequence>MNAVDALVDLDDGDGLLAADRNGLLRAAAMAGAQVRATAAALAEGVLDPLRADQPPRTVIWVASPGAADSAGAILAGALGASVAAPIVVAGETPPWLGALDVVIVAGDDPGDPALVNAAATGVRRGARVLIVAPHEGPLRDVAAGRAVVLAPRLWVPDDFGLTRYLAAGLAALHVVDPAMRVDLAALADELDAEALRNSAGRELFTNPAKTLAERMSASDVVLAGDNPASLALARHGAAVMLRLAGKAVAAAGLGDVFAAVRSGATGPSAARSLFHDEEIDGPLPRRVRTFALVTDTERPSVTARVGGLDDIVVLSAEDVPDTAGTALPTGRPEQQLAVLAVRLEMTAVYLKLVRG</sequence>
<dbReference type="Proteomes" id="UP001160130">
    <property type="component" value="Unassembled WGS sequence"/>
</dbReference>
<protein>
    <recommendedName>
        <fullName evidence="3">TobH protein</fullName>
    </recommendedName>
</protein>
<dbReference type="InterPro" id="IPR046348">
    <property type="entry name" value="SIS_dom_sf"/>
</dbReference>
<reference evidence="1 2" key="1">
    <citation type="submission" date="2023-04" db="EMBL/GenBank/DDBJ databases">
        <title>Forest soil microbial communities from Buena Vista Peninsula, Colon Province, Panama.</title>
        <authorList>
            <person name="Bouskill N."/>
        </authorList>
    </citation>
    <scope>NUCLEOTIDE SEQUENCE [LARGE SCALE GENOMIC DNA]</scope>
    <source>
        <strain evidence="1 2">AC80</strain>
    </source>
</reference>
<keyword evidence="2" id="KW-1185">Reference proteome</keyword>
<evidence type="ECO:0000313" key="1">
    <source>
        <dbReference type="EMBL" id="MDH6196768.1"/>
    </source>
</evidence>
<dbReference type="EMBL" id="JARXVE010000005">
    <property type="protein sequence ID" value="MDH6196768.1"/>
    <property type="molecule type" value="Genomic_DNA"/>
</dbReference>
<proteinExistence type="predicted"/>
<name>A0ABT6L1E4_9MYCO</name>
<evidence type="ECO:0008006" key="3">
    <source>
        <dbReference type="Google" id="ProtNLM"/>
    </source>
</evidence>
<gene>
    <name evidence="1" type="ORF">M2272_003421</name>
</gene>
<dbReference type="RefSeq" id="WP_280833374.1">
    <property type="nucleotide sequence ID" value="NZ_JARXVE010000005.1"/>
</dbReference>